<feature type="transmembrane region" description="Helical" evidence="2">
    <location>
        <begin position="56"/>
        <end position="79"/>
    </location>
</feature>
<evidence type="ECO:0000256" key="1">
    <source>
        <dbReference type="SAM" id="MobiDB-lite"/>
    </source>
</evidence>
<dbReference type="Proteomes" id="UP001370758">
    <property type="component" value="Unassembled WGS sequence"/>
</dbReference>
<keyword evidence="2" id="KW-0812">Transmembrane</keyword>
<dbReference type="EMBL" id="JAVHJL010000008">
    <property type="protein sequence ID" value="KAK6498299.1"/>
    <property type="molecule type" value="Genomic_DNA"/>
</dbReference>
<name>A0AAV9VWW2_9PEZI</name>
<feature type="compositionally biased region" description="Low complexity" evidence="1">
    <location>
        <begin position="92"/>
        <end position="104"/>
    </location>
</feature>
<keyword evidence="2" id="KW-1133">Transmembrane helix</keyword>
<protein>
    <submittedName>
        <fullName evidence="3">Uncharacterized protein</fullName>
    </submittedName>
</protein>
<evidence type="ECO:0000256" key="2">
    <source>
        <dbReference type="SAM" id="Phobius"/>
    </source>
</evidence>
<proteinExistence type="predicted"/>
<evidence type="ECO:0000313" key="3">
    <source>
        <dbReference type="EMBL" id="KAK6498299.1"/>
    </source>
</evidence>
<feature type="region of interest" description="Disordered" evidence="1">
    <location>
        <begin position="1"/>
        <end position="22"/>
    </location>
</feature>
<keyword evidence="2" id="KW-0472">Membrane</keyword>
<reference evidence="3 4" key="1">
    <citation type="submission" date="2023-08" db="EMBL/GenBank/DDBJ databases">
        <authorList>
            <person name="Palmer J.M."/>
        </authorList>
    </citation>
    <scope>NUCLEOTIDE SEQUENCE [LARGE SCALE GENOMIC DNA]</scope>
    <source>
        <strain evidence="3 4">TWF481</strain>
    </source>
</reference>
<organism evidence="3 4">
    <name type="scientific">Arthrobotrys musiformis</name>
    <dbReference type="NCBI Taxonomy" id="47236"/>
    <lineage>
        <taxon>Eukaryota</taxon>
        <taxon>Fungi</taxon>
        <taxon>Dikarya</taxon>
        <taxon>Ascomycota</taxon>
        <taxon>Pezizomycotina</taxon>
        <taxon>Orbiliomycetes</taxon>
        <taxon>Orbiliales</taxon>
        <taxon>Orbiliaceae</taxon>
        <taxon>Arthrobotrys</taxon>
    </lineage>
</organism>
<feature type="region of interest" description="Disordered" evidence="1">
    <location>
        <begin position="86"/>
        <end position="119"/>
    </location>
</feature>
<sequence>MAQTSGQVAPHPSRLSVETTTSSIDDVEKARVSIDAADEVSTVRIPFSKKRTSRKLFCTVLIIANILFIGLVVGLAVGLSLRLRHPDTQADSSSSSSSSPPASAENVSHGGSGGSNRIY</sequence>
<feature type="compositionally biased region" description="Gly residues" evidence="1">
    <location>
        <begin position="110"/>
        <end position="119"/>
    </location>
</feature>
<keyword evidence="4" id="KW-1185">Reference proteome</keyword>
<accession>A0AAV9VWW2</accession>
<comment type="caution">
    <text evidence="3">The sequence shown here is derived from an EMBL/GenBank/DDBJ whole genome shotgun (WGS) entry which is preliminary data.</text>
</comment>
<dbReference type="AlphaFoldDB" id="A0AAV9VWW2"/>
<evidence type="ECO:0000313" key="4">
    <source>
        <dbReference type="Proteomes" id="UP001370758"/>
    </source>
</evidence>
<gene>
    <name evidence="3" type="ORF">TWF481_010890</name>
</gene>